<reference evidence="2 3" key="1">
    <citation type="submission" date="2020-01" db="EMBL/GenBank/DDBJ databases">
        <title>Genome sequencing of strain KACC 21507.</title>
        <authorList>
            <person name="Heo J."/>
            <person name="Kim S.-J."/>
            <person name="Kim J.-S."/>
            <person name="Hong S.-B."/>
            <person name="Kwon S.-W."/>
        </authorList>
    </citation>
    <scope>NUCLEOTIDE SEQUENCE [LARGE SCALE GENOMIC DNA]</scope>
    <source>
        <strain evidence="2 3">KACC 21507</strain>
    </source>
</reference>
<dbReference type="AlphaFoldDB" id="A0A6P1NHG5"/>
<keyword evidence="1" id="KW-0472">Membrane</keyword>
<keyword evidence="3" id="KW-1185">Reference proteome</keyword>
<sequence length="148" mass="16160">MSSPIELGQEVLAAQGRVFAQTVKRHGVRVVFAIIAAIFLLFAAISLHGVLWTLFLGVCHFSPLNAALCVMGIDILFALIFLLLAMRARHSTPSEERAILARDQKLQELKRSIGLSALLSVASGPVGRFAGGRVLKMVKLPFGRRKKR</sequence>
<dbReference type="RefSeq" id="WP_160618180.1">
    <property type="nucleotide sequence ID" value="NZ_CP047652.1"/>
</dbReference>
<keyword evidence="1" id="KW-0812">Transmembrane</keyword>
<evidence type="ECO:0000256" key="1">
    <source>
        <dbReference type="SAM" id="Phobius"/>
    </source>
</evidence>
<proteinExistence type="predicted"/>
<keyword evidence="1" id="KW-1133">Transmembrane helix</keyword>
<dbReference type="Proteomes" id="UP000463975">
    <property type="component" value="Chromosome"/>
</dbReference>
<accession>A0A6P1NHG5</accession>
<evidence type="ECO:0008006" key="4">
    <source>
        <dbReference type="Google" id="ProtNLM"/>
    </source>
</evidence>
<protein>
    <recommendedName>
        <fullName evidence="4">Phage holin family protein</fullName>
    </recommendedName>
</protein>
<name>A0A6P1NHG5_9PROT</name>
<gene>
    <name evidence="2" type="ORF">GT348_01255</name>
</gene>
<feature type="transmembrane region" description="Helical" evidence="1">
    <location>
        <begin position="30"/>
        <end position="52"/>
    </location>
</feature>
<evidence type="ECO:0000313" key="3">
    <source>
        <dbReference type="Proteomes" id="UP000463975"/>
    </source>
</evidence>
<evidence type="ECO:0000313" key="2">
    <source>
        <dbReference type="EMBL" id="QHI95102.1"/>
    </source>
</evidence>
<dbReference type="KEGG" id="bomb:GT348_01255"/>
<feature type="transmembrane region" description="Helical" evidence="1">
    <location>
        <begin position="64"/>
        <end position="85"/>
    </location>
</feature>
<organism evidence="2 3">
    <name type="scientific">Aristophania vespae</name>
    <dbReference type="NCBI Taxonomy" id="2697033"/>
    <lineage>
        <taxon>Bacteria</taxon>
        <taxon>Pseudomonadati</taxon>
        <taxon>Pseudomonadota</taxon>
        <taxon>Alphaproteobacteria</taxon>
        <taxon>Acetobacterales</taxon>
        <taxon>Acetobacteraceae</taxon>
        <taxon>Aristophania</taxon>
    </lineage>
</organism>
<dbReference type="EMBL" id="CP047652">
    <property type="protein sequence ID" value="QHI95102.1"/>
    <property type="molecule type" value="Genomic_DNA"/>
</dbReference>